<organism evidence="3 4">
    <name type="scientific">Pelagirhabdus alkalitolerans</name>
    <dbReference type="NCBI Taxonomy" id="1612202"/>
    <lineage>
        <taxon>Bacteria</taxon>
        <taxon>Bacillati</taxon>
        <taxon>Bacillota</taxon>
        <taxon>Bacilli</taxon>
        <taxon>Bacillales</taxon>
        <taxon>Bacillaceae</taxon>
        <taxon>Pelagirhabdus</taxon>
    </lineage>
</organism>
<sequence length="220" mass="25482">MAKDQSTREAILELLKKKKELSVSGLKEYLDITEMAVRKHLVKLEGEGYITSRTVRQPMGRPVIFYRLTDAGHGLFPNNYDQLVIEMLQDIQETIGNDAIDELFQKREARMLRKYKRHIYDEDSLRERVKQLVDIQKDNGYMAEFTEESDLSGESTVTFEQFNCPIAAISSRYDTPCQCELELFKEALNTDHIERVTCIAKGEKSCKYVIKESQSHNQTT</sequence>
<dbReference type="EMBL" id="FMYI01000004">
    <property type="protein sequence ID" value="SDC05141.1"/>
    <property type="molecule type" value="Genomic_DNA"/>
</dbReference>
<dbReference type="InterPro" id="IPR011991">
    <property type="entry name" value="ArsR-like_HTH"/>
</dbReference>
<keyword evidence="1" id="KW-0238">DNA-binding</keyword>
<proteinExistence type="predicted"/>
<dbReference type="CDD" id="cd00090">
    <property type="entry name" value="HTH_ARSR"/>
    <property type="match status" value="1"/>
</dbReference>
<dbReference type="AlphaFoldDB" id="A0A1G6IF93"/>
<dbReference type="SUPFAM" id="SSF46785">
    <property type="entry name" value="Winged helix' DNA-binding domain"/>
    <property type="match status" value="1"/>
</dbReference>
<reference evidence="4" key="1">
    <citation type="submission" date="2016-09" db="EMBL/GenBank/DDBJ databases">
        <authorList>
            <person name="Varghese N."/>
            <person name="Submissions S."/>
        </authorList>
    </citation>
    <scope>NUCLEOTIDE SEQUENCE [LARGE SCALE GENOMIC DNA]</scope>
    <source>
        <strain evidence="4">S5</strain>
    </source>
</reference>
<dbReference type="InterPro" id="IPR036390">
    <property type="entry name" value="WH_DNA-bd_sf"/>
</dbReference>
<dbReference type="GO" id="GO:0003677">
    <property type="term" value="F:DNA binding"/>
    <property type="evidence" value="ECO:0007669"/>
    <property type="project" value="UniProtKB-KW"/>
</dbReference>
<dbReference type="InterPro" id="IPR027395">
    <property type="entry name" value="WH_DNA-bd_dom"/>
</dbReference>
<evidence type="ECO:0000259" key="2">
    <source>
        <dbReference type="Pfam" id="PF13601"/>
    </source>
</evidence>
<gene>
    <name evidence="3" type="ORF">SAMN05421734_10414</name>
</gene>
<evidence type="ECO:0000256" key="1">
    <source>
        <dbReference type="ARBA" id="ARBA00023125"/>
    </source>
</evidence>
<name>A0A1G6IF93_9BACI</name>
<evidence type="ECO:0000313" key="4">
    <source>
        <dbReference type="Proteomes" id="UP000242949"/>
    </source>
</evidence>
<dbReference type="Pfam" id="PF13601">
    <property type="entry name" value="HTH_34"/>
    <property type="match status" value="1"/>
</dbReference>
<dbReference type="RefSeq" id="WP_090794854.1">
    <property type="nucleotide sequence ID" value="NZ_FMYI01000004.1"/>
</dbReference>
<dbReference type="STRING" id="1612202.SAMN05421734_10414"/>
<dbReference type="PANTHER" id="PTHR38600">
    <property type="entry name" value="TRANSCRIPTIONAL REGULATORY PROTEIN"/>
    <property type="match status" value="1"/>
</dbReference>
<keyword evidence="4" id="KW-1185">Reference proteome</keyword>
<dbReference type="Gene3D" id="1.10.10.10">
    <property type="entry name" value="Winged helix-like DNA-binding domain superfamily/Winged helix DNA-binding domain"/>
    <property type="match status" value="1"/>
</dbReference>
<evidence type="ECO:0000313" key="3">
    <source>
        <dbReference type="EMBL" id="SDC05141.1"/>
    </source>
</evidence>
<protein>
    <submittedName>
        <fullName evidence="3">Predicted transcriptional regulator, ArsR family</fullName>
    </submittedName>
</protein>
<dbReference type="PANTHER" id="PTHR38600:SF2">
    <property type="entry name" value="SLL0088 PROTEIN"/>
    <property type="match status" value="1"/>
</dbReference>
<feature type="domain" description="Winged helix DNA-binding" evidence="2">
    <location>
        <begin position="8"/>
        <end position="81"/>
    </location>
</feature>
<accession>A0A1G6IF93</accession>
<dbReference type="OrthoDB" id="155998at2"/>
<dbReference type="InterPro" id="IPR036388">
    <property type="entry name" value="WH-like_DNA-bd_sf"/>
</dbReference>
<dbReference type="Proteomes" id="UP000242949">
    <property type="component" value="Unassembled WGS sequence"/>
</dbReference>